<protein>
    <recommendedName>
        <fullName evidence="5">Phytanoyl-CoA dioxygenase</fullName>
    </recommendedName>
</protein>
<dbReference type="OrthoDB" id="9796766at2"/>
<comment type="caution">
    <text evidence="3">The sequence shown here is derived from an EMBL/GenBank/DDBJ whole genome shotgun (WGS) entry which is preliminary data.</text>
</comment>
<evidence type="ECO:0000256" key="1">
    <source>
        <dbReference type="ARBA" id="ARBA00022723"/>
    </source>
</evidence>
<dbReference type="STRING" id="76021.BS329_13655"/>
<dbReference type="Gene3D" id="2.60.120.620">
    <property type="entry name" value="q2cbj1_9rhob like domain"/>
    <property type="match status" value="1"/>
</dbReference>
<dbReference type="SUPFAM" id="SSF51197">
    <property type="entry name" value="Clavaminate synthase-like"/>
    <property type="match status" value="1"/>
</dbReference>
<dbReference type="Proteomes" id="UP000187486">
    <property type="component" value="Unassembled WGS sequence"/>
</dbReference>
<keyword evidence="4" id="KW-1185">Reference proteome</keyword>
<dbReference type="EMBL" id="MQUQ01000006">
    <property type="protein sequence ID" value="OLZ52368.1"/>
    <property type="molecule type" value="Genomic_DNA"/>
</dbReference>
<dbReference type="PANTHER" id="PTHR20883:SF15">
    <property type="entry name" value="PHYTANOYL-COA DIOXYGENASE DOMAIN-CONTAINING PROTEIN 1"/>
    <property type="match status" value="1"/>
</dbReference>
<evidence type="ECO:0000256" key="2">
    <source>
        <dbReference type="ARBA" id="ARBA00023004"/>
    </source>
</evidence>
<reference evidence="3 4" key="1">
    <citation type="submission" date="2016-01" db="EMBL/GenBank/DDBJ databases">
        <title>Amycolatopsis coloradensis genome sequencing and assembly.</title>
        <authorList>
            <person name="Mayilraj S."/>
        </authorList>
    </citation>
    <scope>NUCLEOTIDE SEQUENCE [LARGE SCALE GENOMIC DNA]</scope>
    <source>
        <strain evidence="3 4">DSM 44225</strain>
    </source>
</reference>
<evidence type="ECO:0000313" key="4">
    <source>
        <dbReference type="Proteomes" id="UP000187486"/>
    </source>
</evidence>
<dbReference type="GO" id="GO:0005506">
    <property type="term" value="F:iron ion binding"/>
    <property type="evidence" value="ECO:0007669"/>
    <property type="project" value="UniProtKB-ARBA"/>
</dbReference>
<dbReference type="InterPro" id="IPR008775">
    <property type="entry name" value="Phytyl_CoA_dOase-like"/>
</dbReference>
<dbReference type="PANTHER" id="PTHR20883">
    <property type="entry name" value="PHYTANOYL-COA DIOXYGENASE DOMAIN CONTAINING 1"/>
    <property type="match status" value="1"/>
</dbReference>
<proteinExistence type="predicted"/>
<name>A0A1R0KUN4_9PSEU</name>
<dbReference type="AlphaFoldDB" id="A0A1R0KUN4"/>
<keyword evidence="1" id="KW-0479">Metal-binding</keyword>
<gene>
    <name evidence="3" type="ORF">BS329_13655</name>
</gene>
<evidence type="ECO:0000313" key="3">
    <source>
        <dbReference type="EMBL" id="OLZ52368.1"/>
    </source>
</evidence>
<dbReference type="GO" id="GO:0016706">
    <property type="term" value="F:2-oxoglutarate-dependent dioxygenase activity"/>
    <property type="evidence" value="ECO:0007669"/>
    <property type="project" value="UniProtKB-ARBA"/>
</dbReference>
<accession>A0A1R0KUN4</accession>
<keyword evidence="2" id="KW-0408">Iron</keyword>
<dbReference type="Pfam" id="PF05721">
    <property type="entry name" value="PhyH"/>
    <property type="match status" value="1"/>
</dbReference>
<sequence>MKMGKAIPRLTRPYDTAAADEAFRDEGAVVLSAAYSSEECDTYVAQVQSYLAEHPEEAEYAANSLLAQFQGDTTVTLHQLIGTIPCVPDMVLHRDIVDAARRLLAPLSDTILLIIAEYMGRKPGAPRQQMHRDTFSWRHAPYGENPIALSVMCAMSDFTAENGATWVVPGAHGGSPLEPPPEWSEAVQIEMAKGDALLFRQDLFHAGGANDTESDERHILSFGFQVGWLRQVENSLLSVPPEKVVELQPELRELLGYSHELVLGLYKGGDPKNALKI</sequence>
<evidence type="ECO:0008006" key="5">
    <source>
        <dbReference type="Google" id="ProtNLM"/>
    </source>
</evidence>
<organism evidence="3 4">
    <name type="scientific">Amycolatopsis coloradensis</name>
    <dbReference type="NCBI Taxonomy" id="76021"/>
    <lineage>
        <taxon>Bacteria</taxon>
        <taxon>Bacillati</taxon>
        <taxon>Actinomycetota</taxon>
        <taxon>Actinomycetes</taxon>
        <taxon>Pseudonocardiales</taxon>
        <taxon>Pseudonocardiaceae</taxon>
        <taxon>Amycolatopsis</taxon>
    </lineage>
</organism>